<accession>A0ABS7WRD5</accession>
<dbReference type="InterPro" id="IPR029035">
    <property type="entry name" value="DHS-like_NAD/FAD-binding_dom"/>
</dbReference>
<gene>
    <name evidence="6" type="ORF">AVCANL283_04225</name>
</gene>
<feature type="active site" description="Proton acceptor" evidence="4">
    <location>
        <position position="104"/>
    </location>
</feature>
<evidence type="ECO:0000256" key="2">
    <source>
        <dbReference type="ARBA" id="ARBA00022679"/>
    </source>
</evidence>
<dbReference type="Proteomes" id="UP000786183">
    <property type="component" value="Unassembled WGS sequence"/>
</dbReference>
<keyword evidence="4" id="KW-0479">Metal-binding</keyword>
<keyword evidence="7" id="KW-1185">Reference proteome</keyword>
<feature type="binding site" evidence="4">
    <location>
        <position position="115"/>
    </location>
    <ligand>
        <name>Zn(2+)</name>
        <dbReference type="ChEBI" id="CHEBI:29105"/>
    </ligand>
</feature>
<comment type="caution">
    <text evidence="6">The sequence shown here is derived from an EMBL/GenBank/DDBJ whole genome shotgun (WGS) entry which is preliminary data.</text>
</comment>
<dbReference type="Gene3D" id="3.30.1600.10">
    <property type="entry name" value="SIR2/SIRT2 'Small Domain"/>
    <property type="match status" value="1"/>
</dbReference>
<keyword evidence="2" id="KW-0808">Transferase</keyword>
<dbReference type="Gene3D" id="3.40.50.1220">
    <property type="entry name" value="TPP-binding domain"/>
    <property type="match status" value="1"/>
</dbReference>
<dbReference type="SUPFAM" id="SSF52467">
    <property type="entry name" value="DHS-like NAD/FAD-binding domain"/>
    <property type="match status" value="1"/>
</dbReference>
<dbReference type="RefSeq" id="WP_172231071.1">
    <property type="nucleotide sequence ID" value="NZ_CP035946.1"/>
</dbReference>
<dbReference type="InterPro" id="IPR026590">
    <property type="entry name" value="Ssirtuin_cat_dom"/>
</dbReference>
<dbReference type="EC" id="2.3.1.286" evidence="1"/>
<feature type="binding site" evidence="4">
    <location>
        <position position="137"/>
    </location>
    <ligand>
        <name>Zn(2+)</name>
        <dbReference type="ChEBI" id="CHEBI:29105"/>
    </ligand>
</feature>
<dbReference type="PANTHER" id="PTHR11085">
    <property type="entry name" value="NAD-DEPENDENT PROTEIN DEACYLASE SIRTUIN-5, MITOCHONDRIAL-RELATED"/>
    <property type="match status" value="1"/>
</dbReference>
<evidence type="ECO:0000313" key="6">
    <source>
        <dbReference type="EMBL" id="MBZ7987315.1"/>
    </source>
</evidence>
<dbReference type="PROSITE" id="PS50305">
    <property type="entry name" value="SIRTUIN"/>
    <property type="match status" value="1"/>
</dbReference>
<protein>
    <recommendedName>
        <fullName evidence="1">protein acetyllysine N-acetyltransferase</fullName>
        <ecNumber evidence="1">2.3.1.286</ecNumber>
    </recommendedName>
</protein>
<dbReference type="InterPro" id="IPR026591">
    <property type="entry name" value="Sirtuin_cat_small_dom_sf"/>
</dbReference>
<feature type="domain" description="Deacetylase sirtuin-type" evidence="5">
    <location>
        <begin position="1"/>
        <end position="234"/>
    </location>
</feature>
<evidence type="ECO:0000256" key="1">
    <source>
        <dbReference type="ARBA" id="ARBA00012928"/>
    </source>
</evidence>
<dbReference type="PANTHER" id="PTHR11085:SF4">
    <property type="entry name" value="NAD-DEPENDENT PROTEIN DEACYLASE"/>
    <property type="match status" value="1"/>
</dbReference>
<name>A0ABS7WRD5_9BACT</name>
<evidence type="ECO:0000259" key="5">
    <source>
        <dbReference type="PROSITE" id="PS50305"/>
    </source>
</evidence>
<evidence type="ECO:0000256" key="3">
    <source>
        <dbReference type="ARBA" id="ARBA00023027"/>
    </source>
</evidence>
<organism evidence="6 7">
    <name type="scientific">Campylobacter canadensis</name>
    <dbReference type="NCBI Taxonomy" id="449520"/>
    <lineage>
        <taxon>Bacteria</taxon>
        <taxon>Pseudomonadati</taxon>
        <taxon>Campylobacterota</taxon>
        <taxon>Epsilonproteobacteria</taxon>
        <taxon>Campylobacterales</taxon>
        <taxon>Campylobacteraceae</taxon>
        <taxon>Campylobacter</taxon>
    </lineage>
</organism>
<sequence>MAKIVFLSGAGLSAPSGLSTFRDNNGLWDEYDLDVVCNYQTWKKNFSIVHEFYNKRRMQLKEVKVNKMHEKIAEISQKYEVLNFTQNVDDLLERAGCKNVIHLHGELLKLHCTNCDYKINFTLDDDLEFKIAKCPKCNDNFIKPSIVFFGEIAPLYDMLYTEFANLQKDDLVFIIGTSGAVININYLLRYSRAKAILINLEKNQYIDESLFDKIIYKSCDECVDEIEQIIKQWKS</sequence>
<keyword evidence="4" id="KW-0862">Zinc</keyword>
<dbReference type="InterPro" id="IPR050134">
    <property type="entry name" value="NAD-dep_sirtuin_deacylases"/>
</dbReference>
<feature type="binding site" evidence="4">
    <location>
        <position position="134"/>
    </location>
    <ligand>
        <name>Zn(2+)</name>
        <dbReference type="ChEBI" id="CHEBI:29105"/>
    </ligand>
</feature>
<feature type="binding site" evidence="4">
    <location>
        <position position="112"/>
    </location>
    <ligand>
        <name>Zn(2+)</name>
        <dbReference type="ChEBI" id="CHEBI:29105"/>
    </ligand>
</feature>
<reference evidence="6 7" key="1">
    <citation type="submission" date="2020-07" db="EMBL/GenBank/DDBJ databases">
        <title>Transfer of Campylobacter canadensis to the novel genus Avispirillum gen. nov., that also includes two novel species recovered from migratory waterfowl: Avispirillum anseris sp. nov. and Avispirillum brantae sp. nov.</title>
        <authorList>
            <person name="Miller W.G."/>
            <person name="Chapman M.H."/>
            <person name="Yee E."/>
            <person name="Inglis G.D."/>
        </authorList>
    </citation>
    <scope>NUCLEOTIDE SEQUENCE [LARGE SCALE GENOMIC DNA]</scope>
    <source>
        <strain evidence="6 7">L283</strain>
    </source>
</reference>
<dbReference type="EMBL" id="JACGBB010000007">
    <property type="protein sequence ID" value="MBZ7987315.1"/>
    <property type="molecule type" value="Genomic_DNA"/>
</dbReference>
<proteinExistence type="predicted"/>
<dbReference type="Pfam" id="PF02146">
    <property type="entry name" value="SIR2"/>
    <property type="match status" value="1"/>
</dbReference>
<keyword evidence="3" id="KW-0520">NAD</keyword>
<evidence type="ECO:0000256" key="4">
    <source>
        <dbReference type="PROSITE-ProRule" id="PRU00236"/>
    </source>
</evidence>
<evidence type="ECO:0000313" key="7">
    <source>
        <dbReference type="Proteomes" id="UP000786183"/>
    </source>
</evidence>
<dbReference type="InterPro" id="IPR003000">
    <property type="entry name" value="Sirtuin"/>
</dbReference>